<dbReference type="PANTHER" id="PTHR47785">
    <property type="entry name" value="ZN(II)2CYS6 TRANSCRIPTION FACTOR (EUROFUNG)-RELATED-RELATED"/>
    <property type="match status" value="1"/>
</dbReference>
<dbReference type="Proteomes" id="UP001149165">
    <property type="component" value="Unassembled WGS sequence"/>
</dbReference>
<feature type="region of interest" description="Disordered" evidence="1">
    <location>
        <begin position="1"/>
        <end position="22"/>
    </location>
</feature>
<name>A0A9W9EV00_9EURO</name>
<dbReference type="AlphaFoldDB" id="A0A9W9EV00"/>
<sequence length="334" mass="38040">MTVRATRRLDGDDSDAFPRNEDQEFRPCEQRLYWSCLKSETELAHEYGLETSTIGQLTDPPSLPTPPDPLTVENILTSMFITTPSDTTALAEVQEKSWYYYLTEITLRKLEIQIHASFERLHDEEWPLPIETMSPVEKTRLQDFLQCIISGITEFETQLRSCWERLGSAMDIDLNDVTIGCPDELAEYLRIKFYWIKHDLLRIALTIILYFESTSASTLSRGESSLSTEFPSLSEVLFGMANRGLVVSVTIMQVAMNTHRNHGSWFGPMIAVMGALEVIAARRFEKPGLVVPWQFEDAAKSLVDGLKWWEPGMPDAGEYLKILASLDPVFEHGY</sequence>
<evidence type="ECO:0000313" key="2">
    <source>
        <dbReference type="EMBL" id="KAJ5088463.1"/>
    </source>
</evidence>
<dbReference type="PANTHER" id="PTHR47785:SF5">
    <property type="entry name" value="ZN(II)2CYS6 TRANSCRIPTION FACTOR (EUROFUNG)"/>
    <property type="match status" value="1"/>
</dbReference>
<evidence type="ECO:0000256" key="1">
    <source>
        <dbReference type="SAM" id="MobiDB-lite"/>
    </source>
</evidence>
<dbReference type="InterPro" id="IPR053181">
    <property type="entry name" value="EcdB-like_regulator"/>
</dbReference>
<reference evidence="2" key="2">
    <citation type="journal article" date="2023" name="IMA Fungus">
        <title>Comparative genomic study of the Penicillium genus elucidates a diverse pangenome and 15 lateral gene transfer events.</title>
        <authorList>
            <person name="Petersen C."/>
            <person name="Sorensen T."/>
            <person name="Nielsen M.R."/>
            <person name="Sondergaard T.E."/>
            <person name="Sorensen J.L."/>
            <person name="Fitzpatrick D.A."/>
            <person name="Frisvad J.C."/>
            <person name="Nielsen K.L."/>
        </authorList>
    </citation>
    <scope>NUCLEOTIDE SEQUENCE</scope>
    <source>
        <strain evidence="2">IBT 30069</strain>
    </source>
</reference>
<keyword evidence="3" id="KW-1185">Reference proteome</keyword>
<gene>
    <name evidence="2" type="ORF">N7456_012079</name>
</gene>
<dbReference type="EMBL" id="JAPQKH010000007">
    <property type="protein sequence ID" value="KAJ5088463.1"/>
    <property type="molecule type" value="Genomic_DNA"/>
</dbReference>
<organism evidence="2 3">
    <name type="scientific">Penicillium angulare</name>
    <dbReference type="NCBI Taxonomy" id="116970"/>
    <lineage>
        <taxon>Eukaryota</taxon>
        <taxon>Fungi</taxon>
        <taxon>Dikarya</taxon>
        <taxon>Ascomycota</taxon>
        <taxon>Pezizomycotina</taxon>
        <taxon>Eurotiomycetes</taxon>
        <taxon>Eurotiomycetidae</taxon>
        <taxon>Eurotiales</taxon>
        <taxon>Aspergillaceae</taxon>
        <taxon>Penicillium</taxon>
    </lineage>
</organism>
<proteinExistence type="predicted"/>
<accession>A0A9W9EV00</accession>
<comment type="caution">
    <text evidence="2">The sequence shown here is derived from an EMBL/GenBank/DDBJ whole genome shotgun (WGS) entry which is preliminary data.</text>
</comment>
<reference evidence="2" key="1">
    <citation type="submission" date="2022-11" db="EMBL/GenBank/DDBJ databases">
        <authorList>
            <person name="Petersen C."/>
        </authorList>
    </citation>
    <scope>NUCLEOTIDE SEQUENCE</scope>
    <source>
        <strain evidence="2">IBT 30069</strain>
    </source>
</reference>
<protein>
    <submittedName>
        <fullName evidence="2">Uncharacterized protein</fullName>
    </submittedName>
</protein>
<feature type="compositionally biased region" description="Basic and acidic residues" evidence="1">
    <location>
        <begin position="7"/>
        <end position="22"/>
    </location>
</feature>
<evidence type="ECO:0000313" key="3">
    <source>
        <dbReference type="Proteomes" id="UP001149165"/>
    </source>
</evidence>
<dbReference type="OrthoDB" id="4356994at2759"/>